<feature type="signal peptide" evidence="1">
    <location>
        <begin position="1"/>
        <end position="17"/>
    </location>
</feature>
<protein>
    <submittedName>
        <fullName evidence="2">Uncharacterized protein</fullName>
    </submittedName>
</protein>
<keyword evidence="3" id="KW-1185">Reference proteome</keyword>
<name>A0A420YP82_9PEZI</name>
<dbReference type="Proteomes" id="UP000275385">
    <property type="component" value="Unassembled WGS sequence"/>
</dbReference>
<keyword evidence="1" id="KW-0732">Signal</keyword>
<proteinExistence type="predicted"/>
<dbReference type="EMBL" id="QVQW01000001">
    <property type="protein sequence ID" value="RKU49694.1"/>
    <property type="molecule type" value="Genomic_DNA"/>
</dbReference>
<accession>A0A420YP82</accession>
<evidence type="ECO:0000313" key="3">
    <source>
        <dbReference type="Proteomes" id="UP000275385"/>
    </source>
</evidence>
<organism evidence="2 3">
    <name type="scientific">Coniochaeta pulveracea</name>
    <dbReference type="NCBI Taxonomy" id="177199"/>
    <lineage>
        <taxon>Eukaryota</taxon>
        <taxon>Fungi</taxon>
        <taxon>Dikarya</taxon>
        <taxon>Ascomycota</taxon>
        <taxon>Pezizomycotina</taxon>
        <taxon>Sordariomycetes</taxon>
        <taxon>Sordariomycetidae</taxon>
        <taxon>Coniochaetales</taxon>
        <taxon>Coniochaetaceae</taxon>
        <taxon>Coniochaeta</taxon>
    </lineage>
</organism>
<reference evidence="2 3" key="1">
    <citation type="submission" date="2018-08" db="EMBL/GenBank/DDBJ databases">
        <title>Draft genome of the lignicolous fungus Coniochaeta pulveracea.</title>
        <authorList>
            <person name="Borstlap C.J."/>
            <person name="De Witt R.N."/>
            <person name="Botha A."/>
            <person name="Volschenk H."/>
        </authorList>
    </citation>
    <scope>NUCLEOTIDE SEQUENCE [LARGE SCALE GENOMIC DNA]</scope>
    <source>
        <strain evidence="2 3">CAB683</strain>
    </source>
</reference>
<gene>
    <name evidence="2" type="ORF">DL546_009829</name>
</gene>
<sequence>MKTALITTFLLVLGTSATPQPDSVSITEGENTYVGIDKRVAAAARRAIRRTRIARLGDASAQVTTAVGRAMEAALSVSPALDLANAGLE</sequence>
<dbReference type="AlphaFoldDB" id="A0A420YP82"/>
<evidence type="ECO:0000313" key="2">
    <source>
        <dbReference type="EMBL" id="RKU49694.1"/>
    </source>
</evidence>
<evidence type="ECO:0000256" key="1">
    <source>
        <dbReference type="SAM" id="SignalP"/>
    </source>
</evidence>
<feature type="chain" id="PRO_5019157997" evidence="1">
    <location>
        <begin position="18"/>
        <end position="89"/>
    </location>
</feature>
<comment type="caution">
    <text evidence="2">The sequence shown here is derived from an EMBL/GenBank/DDBJ whole genome shotgun (WGS) entry which is preliminary data.</text>
</comment>